<dbReference type="EMBL" id="JAMDMJ010000039">
    <property type="protein sequence ID" value="MCY9599080.1"/>
    <property type="molecule type" value="Genomic_DNA"/>
</dbReference>
<reference evidence="1 4" key="2">
    <citation type="submission" date="2022-05" db="EMBL/GenBank/DDBJ databases">
        <title>Genome Sequencing of Bee-Associated Microbes.</title>
        <authorList>
            <person name="Dunlap C."/>
        </authorList>
    </citation>
    <scope>NUCLEOTIDE SEQUENCE [LARGE SCALE GENOMIC DNA]</scope>
    <source>
        <strain evidence="1 4">NRRL B-23120</strain>
    </source>
</reference>
<evidence type="ECO:0000313" key="3">
    <source>
        <dbReference type="Proteomes" id="UP000288943"/>
    </source>
</evidence>
<evidence type="ECO:0000313" key="4">
    <source>
        <dbReference type="Proteomes" id="UP001527202"/>
    </source>
</evidence>
<dbReference type="EMBL" id="CP026520">
    <property type="protein sequence ID" value="QAV17673.1"/>
    <property type="molecule type" value="Genomic_DNA"/>
</dbReference>
<dbReference type="Proteomes" id="UP000288943">
    <property type="component" value="Chromosome"/>
</dbReference>
<dbReference type="RefSeq" id="WP_042229029.1">
    <property type="nucleotide sequence ID" value="NZ_CP026520.1"/>
</dbReference>
<gene>
    <name evidence="1" type="ORF">M5X16_25305</name>
    <name evidence="2" type="ORF">PC41400_08360</name>
</gene>
<dbReference type="AlphaFoldDB" id="A0A410WTJ8"/>
<organism evidence="2 3">
    <name type="scientific">Paenibacillus chitinolyticus</name>
    <dbReference type="NCBI Taxonomy" id="79263"/>
    <lineage>
        <taxon>Bacteria</taxon>
        <taxon>Bacillati</taxon>
        <taxon>Bacillota</taxon>
        <taxon>Bacilli</taxon>
        <taxon>Bacillales</taxon>
        <taxon>Paenibacillaceae</taxon>
        <taxon>Paenibacillus</taxon>
    </lineage>
</organism>
<protein>
    <submittedName>
        <fullName evidence="2">Uncharacterized protein</fullName>
    </submittedName>
</protein>
<dbReference type="PROSITE" id="PS51257">
    <property type="entry name" value="PROKAR_LIPOPROTEIN"/>
    <property type="match status" value="1"/>
</dbReference>
<sequence length="104" mass="11303">MKQYGMLFTLVVLLLTGCSTDKQTYTLANIQLITEGSRIIQSDGNKLVMLEYHFTIKGSSAIDTQSAEISYGYTGHSKDVVPINTGTLSLKSLCKRFSGGDGCK</sequence>
<keyword evidence="4" id="KW-1185">Reference proteome</keyword>
<dbReference type="Proteomes" id="UP001527202">
    <property type="component" value="Unassembled WGS sequence"/>
</dbReference>
<evidence type="ECO:0000313" key="1">
    <source>
        <dbReference type="EMBL" id="MCY9599080.1"/>
    </source>
</evidence>
<dbReference type="OrthoDB" id="9919670at2"/>
<evidence type="ECO:0000313" key="2">
    <source>
        <dbReference type="EMBL" id="QAV17673.1"/>
    </source>
</evidence>
<dbReference type="KEGG" id="pchi:PC41400_08360"/>
<reference evidence="2 3" key="1">
    <citation type="submission" date="2018-01" db="EMBL/GenBank/DDBJ databases">
        <title>The whole genome sequencing and assembly of Paenibacillus chitinolyticus KCCM 41400 strain.</title>
        <authorList>
            <person name="Kim J.-Y."/>
            <person name="Park M.-K."/>
            <person name="Lee Y.-J."/>
            <person name="Yi H."/>
            <person name="Bahn Y.-S."/>
            <person name="Kim J.F."/>
            <person name="Lee D.-W."/>
        </authorList>
    </citation>
    <scope>NUCLEOTIDE SEQUENCE [LARGE SCALE GENOMIC DNA]</scope>
    <source>
        <strain evidence="2 3">KCCM 41400</strain>
    </source>
</reference>
<name>A0A410WTJ8_9BACL</name>
<dbReference type="GeneID" id="95374822"/>
<accession>A0A410WTJ8</accession>
<proteinExistence type="predicted"/>